<evidence type="ECO:0000313" key="3">
    <source>
        <dbReference type="EMBL" id="TRL38437.1"/>
    </source>
</evidence>
<evidence type="ECO:0000313" key="4">
    <source>
        <dbReference type="Proteomes" id="UP000245137"/>
    </source>
</evidence>
<dbReference type="OrthoDB" id="9811118at2"/>
<dbReference type="Gene3D" id="3.30.300.90">
    <property type="entry name" value="BolA-like"/>
    <property type="match status" value="1"/>
</dbReference>
<dbReference type="PANTHER" id="PTHR46230:SF7">
    <property type="entry name" value="BOLA-LIKE PROTEIN 1"/>
    <property type="match status" value="1"/>
</dbReference>
<reference evidence="2" key="2">
    <citation type="submission" date="2018-02" db="EMBL/GenBank/DDBJ databases">
        <authorList>
            <person name="Cohen D.B."/>
            <person name="Kent A.D."/>
        </authorList>
    </citation>
    <scope>NUCLEOTIDE SEQUENCE</scope>
    <source>
        <strain evidence="2">DSM 17706</strain>
    </source>
</reference>
<dbReference type="InterPro" id="IPR036065">
    <property type="entry name" value="BolA-like_sf"/>
</dbReference>
<dbReference type="InterPro" id="IPR002634">
    <property type="entry name" value="BolA"/>
</dbReference>
<sequence>MAEQGNIGAVQARIRSKLTEGLAPLALKVIDESDKHAGHGGHHQDGESHFRVEVVSEAFAGKKLVERHRIVNTLLAEELATRVHALTITARAPQE</sequence>
<dbReference type="Proteomes" id="UP000316781">
    <property type="component" value="Unassembled WGS sequence"/>
</dbReference>
<dbReference type="RefSeq" id="WP_108918550.1">
    <property type="nucleotide sequence ID" value="NZ_BGJY01000001.1"/>
</dbReference>
<gene>
    <name evidence="2" type="ORF">C5689_17635</name>
    <name evidence="3" type="ORF">FM996_00275</name>
</gene>
<evidence type="ECO:0000256" key="1">
    <source>
        <dbReference type="RuleBase" id="RU003860"/>
    </source>
</evidence>
<accession>A0A2U1SLS7</accession>
<dbReference type="Proteomes" id="UP000245137">
    <property type="component" value="Unassembled WGS sequence"/>
</dbReference>
<organism evidence="2 4">
    <name type="scientific">Methylosinus sporium</name>
    <dbReference type="NCBI Taxonomy" id="428"/>
    <lineage>
        <taxon>Bacteria</taxon>
        <taxon>Pseudomonadati</taxon>
        <taxon>Pseudomonadota</taxon>
        <taxon>Alphaproteobacteria</taxon>
        <taxon>Hyphomicrobiales</taxon>
        <taxon>Methylocystaceae</taxon>
        <taxon>Methylosinus</taxon>
    </lineage>
</organism>
<reference evidence="3 5" key="3">
    <citation type="submission" date="2019-07" db="EMBL/GenBank/DDBJ databases">
        <title>Ln-dependent methylotrophs.</title>
        <authorList>
            <person name="Tani A."/>
        </authorList>
    </citation>
    <scope>NUCLEOTIDE SEQUENCE [LARGE SCALE GENOMIC DNA]</scope>
    <source>
        <strain evidence="3 5">SM89A</strain>
    </source>
</reference>
<dbReference type="PANTHER" id="PTHR46230">
    <property type="match status" value="1"/>
</dbReference>
<keyword evidence="4" id="KW-1185">Reference proteome</keyword>
<dbReference type="SUPFAM" id="SSF82657">
    <property type="entry name" value="BolA-like"/>
    <property type="match status" value="1"/>
</dbReference>
<evidence type="ECO:0000313" key="5">
    <source>
        <dbReference type="Proteomes" id="UP000316781"/>
    </source>
</evidence>
<name>A0A2U1SLS7_METSR</name>
<dbReference type="EMBL" id="PUIV01000045">
    <property type="protein sequence ID" value="PWB92550.1"/>
    <property type="molecule type" value="Genomic_DNA"/>
</dbReference>
<protein>
    <submittedName>
        <fullName evidence="2">BolA family transcriptional regulator</fullName>
    </submittedName>
</protein>
<evidence type="ECO:0000313" key="2">
    <source>
        <dbReference type="EMBL" id="PWB92550.1"/>
    </source>
</evidence>
<comment type="similarity">
    <text evidence="1">Belongs to the BolA/IbaG family.</text>
</comment>
<dbReference type="PIRSF" id="PIRSF003113">
    <property type="entry name" value="BolA"/>
    <property type="match status" value="1"/>
</dbReference>
<dbReference type="EMBL" id="VJMF01000001">
    <property type="protein sequence ID" value="TRL38437.1"/>
    <property type="molecule type" value="Genomic_DNA"/>
</dbReference>
<proteinExistence type="inferred from homology"/>
<comment type="caution">
    <text evidence="2">The sequence shown here is derived from an EMBL/GenBank/DDBJ whole genome shotgun (WGS) entry which is preliminary data.</text>
</comment>
<dbReference type="Pfam" id="PF01722">
    <property type="entry name" value="BolA"/>
    <property type="match status" value="1"/>
</dbReference>
<dbReference type="GO" id="GO:0016226">
    <property type="term" value="P:iron-sulfur cluster assembly"/>
    <property type="evidence" value="ECO:0007669"/>
    <property type="project" value="TreeGrafter"/>
</dbReference>
<reference evidence="2 4" key="1">
    <citation type="journal article" date="2018" name="Appl. Microbiol. Biotechnol.">
        <title>Co-cultivation of the strictly anaerobic methanogen Methanosarcina barkeri with aerobic methanotrophs in an oxygen-limited membrane bioreactor.</title>
        <authorList>
            <person name="In 't Zandt M.H."/>
            <person name="van den Bosch T.J.M."/>
            <person name="Rijkers R."/>
            <person name="van Kessel M.A.H.J."/>
            <person name="Jetten M.S.M."/>
            <person name="Welte C.U."/>
        </authorList>
    </citation>
    <scope>NUCLEOTIDE SEQUENCE [LARGE SCALE GENOMIC DNA]</scope>
    <source>
        <strain evidence="2 4">DSM 17706</strain>
    </source>
</reference>
<dbReference type="AlphaFoldDB" id="A0A2U1SLS7"/>